<reference evidence="3 4" key="1">
    <citation type="submission" date="2020-05" db="EMBL/GenBank/DDBJ databases">
        <title>Ramlibacter rhizophilus sp. nov., isolated from rhizosphere soil of national flower Mugunghwa from South Korea.</title>
        <authorList>
            <person name="Zheng-Fei Y."/>
            <person name="Huan T."/>
        </authorList>
    </citation>
    <scope>NUCLEOTIDE SEQUENCE [LARGE SCALE GENOMIC DNA]</scope>
    <source>
        <strain evidence="3 4">H242</strain>
    </source>
</reference>
<evidence type="ECO:0000313" key="4">
    <source>
        <dbReference type="Proteomes" id="UP000500826"/>
    </source>
</evidence>
<dbReference type="Proteomes" id="UP000500826">
    <property type="component" value="Chromosome"/>
</dbReference>
<accession>A0ABX6P0N4</accession>
<dbReference type="PANTHER" id="PTHR30373">
    <property type="entry name" value="UPF0603 PROTEIN YGCG"/>
    <property type="match status" value="1"/>
</dbReference>
<dbReference type="EMBL" id="CP053418">
    <property type="protein sequence ID" value="QJW83639.1"/>
    <property type="molecule type" value="Genomic_DNA"/>
</dbReference>
<gene>
    <name evidence="3" type="ORF">HK414_04870</name>
</gene>
<protein>
    <submittedName>
        <fullName evidence="3">TPM domain-containing protein</fullName>
    </submittedName>
</protein>
<keyword evidence="4" id="KW-1185">Reference proteome</keyword>
<dbReference type="Gene3D" id="3.10.310.50">
    <property type="match status" value="1"/>
</dbReference>
<evidence type="ECO:0000313" key="3">
    <source>
        <dbReference type="EMBL" id="QJW83639.1"/>
    </source>
</evidence>
<organism evidence="3 4">
    <name type="scientific">Ramlibacter terrae</name>
    <dbReference type="NCBI Taxonomy" id="2732511"/>
    <lineage>
        <taxon>Bacteria</taxon>
        <taxon>Pseudomonadati</taxon>
        <taxon>Pseudomonadota</taxon>
        <taxon>Betaproteobacteria</taxon>
        <taxon>Burkholderiales</taxon>
        <taxon>Comamonadaceae</taxon>
        <taxon>Ramlibacter</taxon>
    </lineage>
</organism>
<feature type="region of interest" description="Disordered" evidence="1">
    <location>
        <begin position="134"/>
        <end position="166"/>
    </location>
</feature>
<feature type="domain" description="TPM" evidence="2">
    <location>
        <begin position="39"/>
        <end position="134"/>
    </location>
</feature>
<reference evidence="3 4" key="2">
    <citation type="submission" date="2020-05" db="EMBL/GenBank/DDBJ databases">
        <authorList>
            <person name="Khan S.A."/>
            <person name="Jeon C.O."/>
            <person name="Chun B.H."/>
        </authorList>
    </citation>
    <scope>NUCLEOTIDE SEQUENCE [LARGE SCALE GENOMIC DNA]</scope>
    <source>
        <strain evidence="3 4">H242</strain>
    </source>
</reference>
<sequence length="166" mass="18339">MSDLPRRAGAVLLALSLYGADAAAQLNPCPVVPSRHSEVVDEARALTESEHATLTQAIERHRRETGFEIAVLTVPTLCGVRIETFSREVARIWTMGNPGRDDGMLVVLATRDHLVEVWLGEAGRRTFPQHACGRSCSRRSFPSWAGDASGRGWSPESPRWRRRPAL</sequence>
<dbReference type="InterPro" id="IPR007621">
    <property type="entry name" value="TPM_dom"/>
</dbReference>
<evidence type="ECO:0000256" key="1">
    <source>
        <dbReference type="SAM" id="MobiDB-lite"/>
    </source>
</evidence>
<proteinExistence type="predicted"/>
<dbReference type="PANTHER" id="PTHR30373:SF2">
    <property type="entry name" value="UPF0603 PROTEIN YGCG"/>
    <property type="match status" value="1"/>
</dbReference>
<dbReference type="Pfam" id="PF04536">
    <property type="entry name" value="TPM_phosphatase"/>
    <property type="match status" value="1"/>
</dbReference>
<name>A0ABX6P0N4_9BURK</name>
<evidence type="ECO:0000259" key="2">
    <source>
        <dbReference type="Pfam" id="PF04536"/>
    </source>
</evidence>